<keyword evidence="2" id="KW-0732">Signal</keyword>
<protein>
    <submittedName>
        <fullName evidence="3">Uncharacterized protein</fullName>
    </submittedName>
</protein>
<reference evidence="3" key="1">
    <citation type="submission" date="2019-12" db="EMBL/GenBank/DDBJ databases">
        <title>Genome sequencing and annotation of Brassica cretica.</title>
        <authorList>
            <person name="Studholme D.J."/>
            <person name="Sarris P.F."/>
        </authorList>
    </citation>
    <scope>NUCLEOTIDE SEQUENCE</scope>
    <source>
        <strain evidence="3">PFS-102/07</strain>
        <tissue evidence="3">Leaf</tissue>
    </source>
</reference>
<evidence type="ECO:0000256" key="2">
    <source>
        <dbReference type="SAM" id="SignalP"/>
    </source>
</evidence>
<proteinExistence type="predicted"/>
<organism evidence="3">
    <name type="scientific">Brassica cretica</name>
    <name type="common">Mustard</name>
    <dbReference type="NCBI Taxonomy" id="69181"/>
    <lineage>
        <taxon>Eukaryota</taxon>
        <taxon>Viridiplantae</taxon>
        <taxon>Streptophyta</taxon>
        <taxon>Embryophyta</taxon>
        <taxon>Tracheophyta</taxon>
        <taxon>Spermatophyta</taxon>
        <taxon>Magnoliopsida</taxon>
        <taxon>eudicotyledons</taxon>
        <taxon>Gunneridae</taxon>
        <taxon>Pentapetalae</taxon>
        <taxon>rosids</taxon>
        <taxon>malvids</taxon>
        <taxon>Brassicales</taxon>
        <taxon>Brassicaceae</taxon>
        <taxon>Brassiceae</taxon>
        <taxon>Brassica</taxon>
    </lineage>
</organism>
<feature type="compositionally biased region" description="Basic and acidic residues" evidence="1">
    <location>
        <begin position="78"/>
        <end position="92"/>
    </location>
</feature>
<feature type="signal peptide" evidence="2">
    <location>
        <begin position="1"/>
        <end position="25"/>
    </location>
</feature>
<accession>A0A8S9K755</accession>
<dbReference type="EMBL" id="QGKY02000190">
    <property type="protein sequence ID" value="KAF2590790.1"/>
    <property type="molecule type" value="Genomic_DNA"/>
</dbReference>
<dbReference type="AlphaFoldDB" id="A0A8S9K755"/>
<sequence>MKRKTYNFICILASALTLLINGSSAATSQNGNSPTSCNKTCGGVSIPFLLESAARIAISTTGTRLSATELASQVKVSKKNEPVEEEEMEKKEIKKKVAASSSVDTPNPTTTQNESVARR</sequence>
<feature type="region of interest" description="Disordered" evidence="1">
    <location>
        <begin position="71"/>
        <end position="119"/>
    </location>
</feature>
<gene>
    <name evidence="3" type="ORF">F2Q70_00041638</name>
</gene>
<evidence type="ECO:0000256" key="1">
    <source>
        <dbReference type="SAM" id="MobiDB-lite"/>
    </source>
</evidence>
<feature type="compositionally biased region" description="Polar residues" evidence="1">
    <location>
        <begin position="99"/>
        <end position="119"/>
    </location>
</feature>
<evidence type="ECO:0000313" key="3">
    <source>
        <dbReference type="EMBL" id="KAF2590790.1"/>
    </source>
</evidence>
<feature type="chain" id="PRO_5035940900" evidence="2">
    <location>
        <begin position="26"/>
        <end position="119"/>
    </location>
</feature>
<comment type="caution">
    <text evidence="3">The sequence shown here is derived from an EMBL/GenBank/DDBJ whole genome shotgun (WGS) entry which is preliminary data.</text>
</comment>
<name>A0A8S9K755_BRACR</name>